<protein>
    <submittedName>
        <fullName evidence="2">DUF4270 family protein</fullName>
    </submittedName>
</protein>
<evidence type="ECO:0000256" key="1">
    <source>
        <dbReference type="SAM" id="SignalP"/>
    </source>
</evidence>
<sequence length="518" mass="57208">MIRKIGVLGISLLCLAAITSCEKDFSEVGTNVINNDKFETGEILLDVKITPIDVESVQADNINATISDYWLGVYNDPNAEKIEASIISQLSYISGLKNKENVIDGDSIFNLDKVILKIPYQATSTGTNDGITSFRLDSILGNPDIATNVQVFQNETYLNTLDPSDPSKKNTFFSDDEYLGNNILSEGGIYELKPKATDTTFIFDRIDRSSSLTSTTTYKDTVRAINSQKLKVPFLAIPLDITKMKALFWDKFHSGEFASKEAFDNYFRGIKVIATGSDGSLVPLNLASSPTPSVDFHYTISEVDGTTVKDTLQKKYSFPLSGIRNSHYKMTPATNPAPTNNFVIQGTAGSMAKVEILDDTKVQELKSNNWLINDASLTFYINQAINNDSNIIPQQLFLYQNKENETGGVSPTQLTDAYVDPTSFGGLLEKTDDDNPEKYTFRITDYISKLLSGEENTTIDPLVLKAYNPTDAPVNNNILTTSVKSYNWNPRAVTLLNGDEAANGTKRAVLKISYSKEK</sequence>
<dbReference type="AlphaFoldDB" id="A0A3S8R520"/>
<feature type="chain" id="PRO_5019030163" evidence="1">
    <location>
        <begin position="17"/>
        <end position="518"/>
    </location>
</feature>
<dbReference type="KEGG" id="tsig:D6T69_03635"/>
<accession>A0A3S8R520</accession>
<dbReference type="EMBL" id="CP032548">
    <property type="protein sequence ID" value="AZJ34670.1"/>
    <property type="molecule type" value="Genomic_DNA"/>
</dbReference>
<dbReference type="InterPro" id="IPR025366">
    <property type="entry name" value="DUF4270"/>
</dbReference>
<name>A0A3S8R520_9FLAO</name>
<gene>
    <name evidence="2" type="ORF">D6T69_03635</name>
</gene>
<proteinExistence type="predicted"/>
<dbReference type="PROSITE" id="PS51257">
    <property type="entry name" value="PROKAR_LIPOPROTEIN"/>
    <property type="match status" value="1"/>
</dbReference>
<organism evidence="2 3">
    <name type="scientific">Tenacibaculum singaporense</name>
    <dbReference type="NCBI Taxonomy" id="2358479"/>
    <lineage>
        <taxon>Bacteria</taxon>
        <taxon>Pseudomonadati</taxon>
        <taxon>Bacteroidota</taxon>
        <taxon>Flavobacteriia</taxon>
        <taxon>Flavobacteriales</taxon>
        <taxon>Flavobacteriaceae</taxon>
        <taxon>Tenacibaculum</taxon>
    </lineage>
</organism>
<keyword evidence="1" id="KW-0732">Signal</keyword>
<evidence type="ECO:0000313" key="2">
    <source>
        <dbReference type="EMBL" id="AZJ34670.1"/>
    </source>
</evidence>
<dbReference type="Proteomes" id="UP000274593">
    <property type="component" value="Chromosome"/>
</dbReference>
<feature type="signal peptide" evidence="1">
    <location>
        <begin position="1"/>
        <end position="16"/>
    </location>
</feature>
<evidence type="ECO:0000313" key="3">
    <source>
        <dbReference type="Proteomes" id="UP000274593"/>
    </source>
</evidence>
<dbReference type="RefSeq" id="WP_125066505.1">
    <property type="nucleotide sequence ID" value="NZ_CP032548.1"/>
</dbReference>
<reference evidence="2 3" key="1">
    <citation type="submission" date="2018-09" db="EMBL/GenBank/DDBJ databases">
        <title>Insights into the microbiota of Asian seabass (Lates calcarifer) with tenacibaculosis symptoms and description of sp. nov. Tenacibaculum singaporense.</title>
        <authorList>
            <person name="Miyake S."/>
            <person name="Soh M."/>
            <person name="Azman M.N."/>
            <person name="Ngoh S.Y."/>
            <person name="Orban L."/>
        </authorList>
    </citation>
    <scope>NUCLEOTIDE SEQUENCE [LARGE SCALE GENOMIC DNA]</scope>
    <source>
        <strain evidence="2 3">DSM 106434</strain>
    </source>
</reference>
<keyword evidence="3" id="KW-1185">Reference proteome</keyword>
<dbReference type="Pfam" id="PF14092">
    <property type="entry name" value="DUF4270"/>
    <property type="match status" value="1"/>
</dbReference>